<dbReference type="Proteomes" id="UP000620124">
    <property type="component" value="Unassembled WGS sequence"/>
</dbReference>
<feature type="transmembrane region" description="Helical" evidence="1">
    <location>
        <begin position="62"/>
        <end position="80"/>
    </location>
</feature>
<reference evidence="2" key="1">
    <citation type="submission" date="2020-05" db="EMBL/GenBank/DDBJ databases">
        <title>Mycena genomes resolve the evolution of fungal bioluminescence.</title>
        <authorList>
            <person name="Tsai I.J."/>
        </authorList>
    </citation>
    <scope>NUCLEOTIDE SEQUENCE</scope>
    <source>
        <strain evidence="2">CCC161011</strain>
    </source>
</reference>
<evidence type="ECO:0000313" key="2">
    <source>
        <dbReference type="EMBL" id="KAF7369393.1"/>
    </source>
</evidence>
<organism evidence="2 3">
    <name type="scientific">Mycena venus</name>
    <dbReference type="NCBI Taxonomy" id="2733690"/>
    <lineage>
        <taxon>Eukaryota</taxon>
        <taxon>Fungi</taxon>
        <taxon>Dikarya</taxon>
        <taxon>Basidiomycota</taxon>
        <taxon>Agaricomycotina</taxon>
        <taxon>Agaricomycetes</taxon>
        <taxon>Agaricomycetidae</taxon>
        <taxon>Agaricales</taxon>
        <taxon>Marasmiineae</taxon>
        <taxon>Mycenaceae</taxon>
        <taxon>Mycena</taxon>
    </lineage>
</organism>
<accession>A0A8H6YYH8</accession>
<dbReference type="AlphaFoldDB" id="A0A8H6YYH8"/>
<keyword evidence="1" id="KW-0472">Membrane</keyword>
<protein>
    <submittedName>
        <fullName evidence="2">Uncharacterized protein</fullName>
    </submittedName>
</protein>
<dbReference type="EMBL" id="JACAZI010000002">
    <property type="protein sequence ID" value="KAF7369393.1"/>
    <property type="molecule type" value="Genomic_DNA"/>
</dbReference>
<keyword evidence="1" id="KW-1133">Transmembrane helix</keyword>
<dbReference type="OrthoDB" id="341353at2759"/>
<proteinExistence type="predicted"/>
<keyword evidence="3" id="KW-1185">Reference proteome</keyword>
<gene>
    <name evidence="2" type="ORF">MVEN_00268200</name>
</gene>
<keyword evidence="1" id="KW-0812">Transmembrane</keyword>
<sequence>MSLASAIIQAEAFWESKNDDAKNADGPIAEQHSYARLLGVVPAPAPAADAAVDAMLMNLTTAAHGPFSFLPISLATLAKLQSGDVTLGTSPIFLPALITLIAAYSVLAPLFPSVRQHAWVLATIASALMIASSVPFVADYVWRGGVQGVQGREGISEAVNRVSSSRSHLQAYLTADMLVGFLCYRSQIGFLTGWMHHVVYIGITEVAVRCGAHIFCLGGDHGAPNLPSRCLDAPPRAPLQRPLCAHVFRDADMLPFGAD</sequence>
<comment type="caution">
    <text evidence="2">The sequence shown here is derived from an EMBL/GenBank/DDBJ whole genome shotgun (WGS) entry which is preliminary data.</text>
</comment>
<feature type="transmembrane region" description="Helical" evidence="1">
    <location>
        <begin position="118"/>
        <end position="142"/>
    </location>
</feature>
<evidence type="ECO:0000256" key="1">
    <source>
        <dbReference type="SAM" id="Phobius"/>
    </source>
</evidence>
<name>A0A8H6YYH8_9AGAR</name>
<feature type="transmembrane region" description="Helical" evidence="1">
    <location>
        <begin position="92"/>
        <end position="112"/>
    </location>
</feature>
<evidence type="ECO:0000313" key="3">
    <source>
        <dbReference type="Proteomes" id="UP000620124"/>
    </source>
</evidence>